<dbReference type="EMBL" id="RXGB01002068">
    <property type="protein sequence ID" value="TMW96436.1"/>
    <property type="molecule type" value="Genomic_DNA"/>
</dbReference>
<accession>A0A6N2BMT7</accession>
<comment type="caution">
    <text evidence="1">The sequence shown here is derived from an EMBL/GenBank/DDBJ whole genome shotgun (WGS) entry which is preliminary data.</text>
</comment>
<proteinExistence type="predicted"/>
<organism evidence="1">
    <name type="scientific">Solanum chilense</name>
    <name type="common">Tomato</name>
    <name type="synonym">Lycopersicon chilense</name>
    <dbReference type="NCBI Taxonomy" id="4083"/>
    <lineage>
        <taxon>Eukaryota</taxon>
        <taxon>Viridiplantae</taxon>
        <taxon>Streptophyta</taxon>
        <taxon>Embryophyta</taxon>
        <taxon>Tracheophyta</taxon>
        <taxon>Spermatophyta</taxon>
        <taxon>Magnoliopsida</taxon>
        <taxon>eudicotyledons</taxon>
        <taxon>Gunneridae</taxon>
        <taxon>Pentapetalae</taxon>
        <taxon>asterids</taxon>
        <taxon>lamiids</taxon>
        <taxon>Solanales</taxon>
        <taxon>Solanaceae</taxon>
        <taxon>Solanoideae</taxon>
        <taxon>Solaneae</taxon>
        <taxon>Solanum</taxon>
        <taxon>Solanum subgen. Lycopersicon</taxon>
    </lineage>
</organism>
<gene>
    <name evidence="1" type="ORF">EJD97_007358</name>
</gene>
<sequence length="120" mass="14169">MCVQYYSYKFTKLSKYAPSWVSNPRDEMNHFITGVSDDLVEEFRSGTLHLNMDISDWMIHAQQVEENRLKKKSRKFKRVKAYEGGTSKGRLEIQDKPRFKKRVSYQVPSNFPNANKDRVS</sequence>
<reference evidence="1" key="1">
    <citation type="submission" date="2019-05" db="EMBL/GenBank/DDBJ databases">
        <title>The de novo reference genome and transcriptome assemblies of the wild tomato species Solanum chilense.</title>
        <authorList>
            <person name="Stam R."/>
            <person name="Nosenko T."/>
            <person name="Hoerger A.C."/>
            <person name="Stephan W."/>
            <person name="Seidel M.A."/>
            <person name="Kuhn J.M.M."/>
            <person name="Haberer G."/>
            <person name="Tellier A."/>
        </authorList>
    </citation>
    <scope>NUCLEOTIDE SEQUENCE</scope>
    <source>
        <tissue evidence="1">Mature leaves</tissue>
    </source>
</reference>
<evidence type="ECO:0000313" key="1">
    <source>
        <dbReference type="EMBL" id="TMW96436.1"/>
    </source>
</evidence>
<name>A0A6N2BMT7_SOLCI</name>
<protein>
    <submittedName>
        <fullName evidence="1">Uncharacterized protein</fullName>
    </submittedName>
</protein>
<dbReference type="AlphaFoldDB" id="A0A6N2BMT7"/>